<protein>
    <recommendedName>
        <fullName evidence="10">Cytochrome b5 heme-binding domain-containing protein</fullName>
    </recommendedName>
</protein>
<keyword evidence="7" id="KW-0446">Lipid-binding</keyword>
<dbReference type="GO" id="GO:0005496">
    <property type="term" value="F:steroid binding"/>
    <property type="evidence" value="ECO:0007669"/>
    <property type="project" value="UniProtKB-KW"/>
</dbReference>
<dbReference type="FunFam" id="3.10.120.10:FF:000003">
    <property type="entry name" value="membrane-associated progesterone receptor component 1"/>
    <property type="match status" value="1"/>
</dbReference>
<keyword evidence="3" id="KW-0754">Steroid-binding</keyword>
<comment type="similarity">
    <text evidence="8">Belongs to the cytochrome b5 family. MAPR subfamily.</text>
</comment>
<dbReference type="SUPFAM" id="SSF55856">
    <property type="entry name" value="Cytochrome b5-like heme/steroid binding domain"/>
    <property type="match status" value="1"/>
</dbReference>
<dbReference type="InterPro" id="IPR036400">
    <property type="entry name" value="Cyt_B5-like_heme/steroid_sf"/>
</dbReference>
<feature type="compositionally biased region" description="Polar residues" evidence="9">
    <location>
        <begin position="15"/>
        <end position="35"/>
    </location>
</feature>
<sequence length="366" mass="39339">MAGETPRSQPPPRGNASSYQAERPSTSVTMSSATGRTRRSNPPPAPPKRPETQKQGAPRAHNTARPDKLPRPRELCVVVVVLKDLDLTTRTRPCHFSGRGARPSAVLLCCGRARLAASCVATPTFPQFPSPLGRRVRRVGYLPPEPELRQAKLISSSLAPRPSPQPLMAAQGIVESVQAYTGLSPAAAVTILALMLATYLLVSSLFVAPDAAPPAPAAPRDPPPKQRKEEQQKQQEEAGEEPGAFVPYPDPVQVGEITLEQLAAYDGKDPAKPILIAIRGQVYDVSRGRLFYGPQGPYSLFAGRDATRALALMSFDPIDLTGDLEGLGPDELEVLQDWEDKFKERYPTVGHLASENATDGNHSGAA</sequence>
<feature type="compositionally biased region" description="Basic and acidic residues" evidence="9">
    <location>
        <begin position="222"/>
        <end position="236"/>
    </location>
</feature>
<keyword evidence="5" id="KW-0256">Endoplasmic reticulum</keyword>
<evidence type="ECO:0000256" key="5">
    <source>
        <dbReference type="ARBA" id="ARBA00022824"/>
    </source>
</evidence>
<feature type="region of interest" description="Disordered" evidence="9">
    <location>
        <begin position="1"/>
        <end position="69"/>
    </location>
</feature>
<feature type="domain" description="Cytochrome b5 heme-binding" evidence="10">
    <location>
        <begin position="257"/>
        <end position="353"/>
    </location>
</feature>
<evidence type="ECO:0000256" key="2">
    <source>
        <dbReference type="ARBA" id="ARBA00022617"/>
    </source>
</evidence>
<dbReference type="GO" id="GO:0046872">
    <property type="term" value="F:metal ion binding"/>
    <property type="evidence" value="ECO:0007669"/>
    <property type="project" value="UniProtKB-KW"/>
</dbReference>
<evidence type="ECO:0000313" key="12">
    <source>
        <dbReference type="Proteomes" id="UP000006038"/>
    </source>
</evidence>
<dbReference type="HOGENOM" id="CLU_757331_0_0_1"/>
<dbReference type="SMART" id="SM01117">
    <property type="entry name" value="Cyt-b5"/>
    <property type="match status" value="1"/>
</dbReference>
<dbReference type="eggNOG" id="KOG1110">
    <property type="taxonomic scope" value="Eukaryota"/>
</dbReference>
<evidence type="ECO:0000256" key="7">
    <source>
        <dbReference type="ARBA" id="ARBA00023121"/>
    </source>
</evidence>
<name>J3LN99_ORYBR</name>
<keyword evidence="4" id="KW-0479">Metal-binding</keyword>
<evidence type="ECO:0000256" key="8">
    <source>
        <dbReference type="ARBA" id="ARBA00038357"/>
    </source>
</evidence>
<dbReference type="Proteomes" id="UP000006038">
    <property type="component" value="Chromosome 3"/>
</dbReference>
<comment type="subcellular location">
    <subcellularLocation>
        <location evidence="1">Endoplasmic reticulum</location>
    </subcellularLocation>
</comment>
<dbReference type="PANTHER" id="PTHR10281:SF72">
    <property type="entry name" value="NEUDESIN"/>
    <property type="match status" value="1"/>
</dbReference>
<feature type="region of interest" description="Disordered" evidence="9">
    <location>
        <begin position="212"/>
        <end position="247"/>
    </location>
</feature>
<dbReference type="GO" id="GO:0016020">
    <property type="term" value="C:membrane"/>
    <property type="evidence" value="ECO:0007669"/>
    <property type="project" value="TreeGrafter"/>
</dbReference>
<dbReference type="InterPro" id="IPR050577">
    <property type="entry name" value="MAPR/NEUFC/NENF-like"/>
</dbReference>
<feature type="compositionally biased region" description="Pro residues" evidence="9">
    <location>
        <begin position="212"/>
        <end position="221"/>
    </location>
</feature>
<keyword evidence="2" id="KW-0349">Heme</keyword>
<dbReference type="Gramene" id="OB03G25250.1">
    <property type="protein sequence ID" value="OB03G25250.1"/>
    <property type="gene ID" value="OB03G25250"/>
</dbReference>
<dbReference type="EnsemblPlants" id="OB03G25250.1">
    <property type="protein sequence ID" value="OB03G25250.1"/>
    <property type="gene ID" value="OB03G25250"/>
</dbReference>
<evidence type="ECO:0000259" key="10">
    <source>
        <dbReference type="SMART" id="SM01117"/>
    </source>
</evidence>
<evidence type="ECO:0000256" key="6">
    <source>
        <dbReference type="ARBA" id="ARBA00023004"/>
    </source>
</evidence>
<accession>J3LN99</accession>
<reference evidence="11" key="2">
    <citation type="submission" date="2013-04" db="UniProtKB">
        <authorList>
            <consortium name="EnsemblPlants"/>
        </authorList>
    </citation>
    <scope>IDENTIFICATION</scope>
</reference>
<proteinExistence type="inferred from homology"/>
<organism evidence="11">
    <name type="scientific">Oryza brachyantha</name>
    <name type="common">malo sina</name>
    <dbReference type="NCBI Taxonomy" id="4533"/>
    <lineage>
        <taxon>Eukaryota</taxon>
        <taxon>Viridiplantae</taxon>
        <taxon>Streptophyta</taxon>
        <taxon>Embryophyta</taxon>
        <taxon>Tracheophyta</taxon>
        <taxon>Spermatophyta</taxon>
        <taxon>Magnoliopsida</taxon>
        <taxon>Liliopsida</taxon>
        <taxon>Poales</taxon>
        <taxon>Poaceae</taxon>
        <taxon>BOP clade</taxon>
        <taxon>Oryzoideae</taxon>
        <taxon>Oryzeae</taxon>
        <taxon>Oryzinae</taxon>
        <taxon>Oryza</taxon>
    </lineage>
</organism>
<evidence type="ECO:0000313" key="11">
    <source>
        <dbReference type="EnsemblPlants" id="OB03G25250.1"/>
    </source>
</evidence>
<reference evidence="11" key="1">
    <citation type="journal article" date="2013" name="Nat. Commun.">
        <title>Whole-genome sequencing of Oryza brachyantha reveals mechanisms underlying Oryza genome evolution.</title>
        <authorList>
            <person name="Chen J."/>
            <person name="Huang Q."/>
            <person name="Gao D."/>
            <person name="Wang J."/>
            <person name="Lang Y."/>
            <person name="Liu T."/>
            <person name="Li B."/>
            <person name="Bai Z."/>
            <person name="Luis Goicoechea J."/>
            <person name="Liang C."/>
            <person name="Chen C."/>
            <person name="Zhang W."/>
            <person name="Sun S."/>
            <person name="Liao Y."/>
            <person name="Zhang X."/>
            <person name="Yang L."/>
            <person name="Song C."/>
            <person name="Wang M."/>
            <person name="Shi J."/>
            <person name="Liu G."/>
            <person name="Liu J."/>
            <person name="Zhou H."/>
            <person name="Zhou W."/>
            <person name="Yu Q."/>
            <person name="An N."/>
            <person name="Chen Y."/>
            <person name="Cai Q."/>
            <person name="Wang B."/>
            <person name="Liu B."/>
            <person name="Min J."/>
            <person name="Huang Y."/>
            <person name="Wu H."/>
            <person name="Li Z."/>
            <person name="Zhang Y."/>
            <person name="Yin Y."/>
            <person name="Song W."/>
            <person name="Jiang J."/>
            <person name="Jackson S.A."/>
            <person name="Wing R.A."/>
            <person name="Wang J."/>
            <person name="Chen M."/>
        </authorList>
    </citation>
    <scope>NUCLEOTIDE SEQUENCE [LARGE SCALE GENOMIC DNA]</scope>
    <source>
        <strain evidence="11">cv. IRGC 101232</strain>
    </source>
</reference>
<dbReference type="InterPro" id="IPR001199">
    <property type="entry name" value="Cyt_B5-like_heme/steroid-bd"/>
</dbReference>
<keyword evidence="12" id="KW-1185">Reference proteome</keyword>
<dbReference type="AlphaFoldDB" id="J3LN99"/>
<dbReference type="Gene3D" id="3.10.120.10">
    <property type="entry name" value="Cytochrome b5-like heme/steroid binding domain"/>
    <property type="match status" value="1"/>
</dbReference>
<evidence type="ECO:0000256" key="4">
    <source>
        <dbReference type="ARBA" id="ARBA00022723"/>
    </source>
</evidence>
<evidence type="ECO:0000256" key="9">
    <source>
        <dbReference type="SAM" id="MobiDB-lite"/>
    </source>
</evidence>
<dbReference type="GO" id="GO:0005783">
    <property type="term" value="C:endoplasmic reticulum"/>
    <property type="evidence" value="ECO:0007669"/>
    <property type="project" value="UniProtKB-SubCell"/>
</dbReference>
<evidence type="ECO:0000256" key="3">
    <source>
        <dbReference type="ARBA" id="ARBA00022665"/>
    </source>
</evidence>
<dbReference type="PANTHER" id="PTHR10281">
    <property type="entry name" value="MEMBRANE-ASSOCIATED PROGESTERONE RECEPTOR COMPONENT-RELATED"/>
    <property type="match status" value="1"/>
</dbReference>
<keyword evidence="6" id="KW-0408">Iron</keyword>
<dbReference type="Pfam" id="PF00173">
    <property type="entry name" value="Cyt-b5"/>
    <property type="match status" value="1"/>
</dbReference>
<evidence type="ECO:0000256" key="1">
    <source>
        <dbReference type="ARBA" id="ARBA00004240"/>
    </source>
</evidence>